<dbReference type="PANTHER" id="PTHR42695">
    <property type="entry name" value="GLUTAMINE AMIDOTRANSFERASE YLR126C-RELATED"/>
    <property type="match status" value="1"/>
</dbReference>
<evidence type="ECO:0000313" key="2">
    <source>
        <dbReference type="EMBL" id="KAF2829177.1"/>
    </source>
</evidence>
<dbReference type="GO" id="GO:0005634">
    <property type="term" value="C:nucleus"/>
    <property type="evidence" value="ECO:0007669"/>
    <property type="project" value="TreeGrafter"/>
</dbReference>
<dbReference type="CDD" id="cd01741">
    <property type="entry name" value="GATase1_1"/>
    <property type="match status" value="1"/>
</dbReference>
<dbReference type="Pfam" id="PF00117">
    <property type="entry name" value="GATase"/>
    <property type="match status" value="1"/>
</dbReference>
<reference evidence="2" key="1">
    <citation type="journal article" date="2020" name="Stud. Mycol.">
        <title>101 Dothideomycetes genomes: a test case for predicting lifestyles and emergence of pathogens.</title>
        <authorList>
            <person name="Haridas S."/>
            <person name="Albert R."/>
            <person name="Binder M."/>
            <person name="Bloem J."/>
            <person name="Labutti K."/>
            <person name="Salamov A."/>
            <person name="Andreopoulos B."/>
            <person name="Baker S."/>
            <person name="Barry K."/>
            <person name="Bills G."/>
            <person name="Bluhm B."/>
            <person name="Cannon C."/>
            <person name="Castanera R."/>
            <person name="Culley D."/>
            <person name="Daum C."/>
            <person name="Ezra D."/>
            <person name="Gonzalez J."/>
            <person name="Henrissat B."/>
            <person name="Kuo A."/>
            <person name="Liang C."/>
            <person name="Lipzen A."/>
            <person name="Lutzoni F."/>
            <person name="Magnuson J."/>
            <person name="Mondo S."/>
            <person name="Nolan M."/>
            <person name="Ohm R."/>
            <person name="Pangilinan J."/>
            <person name="Park H.-J."/>
            <person name="Ramirez L."/>
            <person name="Alfaro M."/>
            <person name="Sun H."/>
            <person name="Tritt A."/>
            <person name="Yoshinaga Y."/>
            <person name="Zwiers L.-H."/>
            <person name="Turgeon B."/>
            <person name="Goodwin S."/>
            <person name="Spatafora J."/>
            <person name="Crous P."/>
            <person name="Grigoriev I."/>
        </authorList>
    </citation>
    <scope>NUCLEOTIDE SEQUENCE</scope>
    <source>
        <strain evidence="2">CBS 113818</strain>
    </source>
</reference>
<dbReference type="EMBL" id="MU006221">
    <property type="protein sequence ID" value="KAF2829177.1"/>
    <property type="molecule type" value="Genomic_DNA"/>
</dbReference>
<feature type="domain" description="Glutamine amidotransferase" evidence="1">
    <location>
        <begin position="64"/>
        <end position="201"/>
    </location>
</feature>
<name>A0A6A7A8Z4_9PLEO</name>
<protein>
    <submittedName>
        <fullName evidence="2">Class I glutamine amidotransferase-like protein</fullName>
    </submittedName>
</protein>
<dbReference type="GO" id="GO:0016740">
    <property type="term" value="F:transferase activity"/>
    <property type="evidence" value="ECO:0007669"/>
    <property type="project" value="UniProtKB-KW"/>
</dbReference>
<keyword evidence="3" id="KW-1185">Reference proteome</keyword>
<sequence>MKTPLRIAILECDQPMPSIVERYGRYARIFSTLLETAAEGLGLSPKKDLVLSGFDVVDKQEYPNVDDIDAILISGSRHDSFDNDPWILKLVEFTEKLLKQDRIRIIGVCFGHQILGRALGVKVGRSDDGWEISVLPVQLSAKGKELFQQDTLLIHQMHKDIVFEYPDGVEKLGASPRCLVQGMYKEDSFISVQGHPEFNEGIMVELVKNRNQQGIFDDTQAKDALARSGEHHDGVNVAKAFLRFLLEN</sequence>
<keyword evidence="2" id="KW-0315">Glutamine amidotransferase</keyword>
<dbReference type="Proteomes" id="UP000799424">
    <property type="component" value="Unassembled WGS sequence"/>
</dbReference>
<evidence type="ECO:0000259" key="1">
    <source>
        <dbReference type="Pfam" id="PF00117"/>
    </source>
</evidence>
<dbReference type="SUPFAM" id="SSF52317">
    <property type="entry name" value="Class I glutamine amidotransferase-like"/>
    <property type="match status" value="1"/>
</dbReference>
<dbReference type="InterPro" id="IPR044992">
    <property type="entry name" value="ChyE-like"/>
</dbReference>
<evidence type="ECO:0000313" key="3">
    <source>
        <dbReference type="Proteomes" id="UP000799424"/>
    </source>
</evidence>
<dbReference type="PANTHER" id="PTHR42695:SF5">
    <property type="entry name" value="GLUTAMINE AMIDOTRANSFERASE YLR126C-RELATED"/>
    <property type="match status" value="1"/>
</dbReference>
<gene>
    <name evidence="2" type="ORF">CC86DRAFT_368233</name>
</gene>
<dbReference type="OrthoDB" id="92161at2759"/>
<dbReference type="PROSITE" id="PS51273">
    <property type="entry name" value="GATASE_TYPE_1"/>
    <property type="match status" value="1"/>
</dbReference>
<keyword evidence="2" id="KW-0808">Transferase</keyword>
<dbReference type="InterPro" id="IPR017926">
    <property type="entry name" value="GATASE"/>
</dbReference>
<proteinExistence type="predicted"/>
<accession>A0A6A7A8Z4</accession>
<dbReference type="InterPro" id="IPR029062">
    <property type="entry name" value="Class_I_gatase-like"/>
</dbReference>
<dbReference type="AlphaFoldDB" id="A0A6A7A8Z4"/>
<organism evidence="2 3">
    <name type="scientific">Ophiobolus disseminans</name>
    <dbReference type="NCBI Taxonomy" id="1469910"/>
    <lineage>
        <taxon>Eukaryota</taxon>
        <taxon>Fungi</taxon>
        <taxon>Dikarya</taxon>
        <taxon>Ascomycota</taxon>
        <taxon>Pezizomycotina</taxon>
        <taxon>Dothideomycetes</taxon>
        <taxon>Pleosporomycetidae</taxon>
        <taxon>Pleosporales</taxon>
        <taxon>Pleosporineae</taxon>
        <taxon>Phaeosphaeriaceae</taxon>
        <taxon>Ophiobolus</taxon>
    </lineage>
</organism>
<dbReference type="Gene3D" id="3.40.50.880">
    <property type="match status" value="1"/>
</dbReference>
<dbReference type="GO" id="GO:0005829">
    <property type="term" value="C:cytosol"/>
    <property type="evidence" value="ECO:0007669"/>
    <property type="project" value="TreeGrafter"/>
</dbReference>